<protein>
    <recommendedName>
        <fullName evidence="6">Syntaxin-binding protein 3</fullName>
    </recommendedName>
</protein>
<evidence type="ECO:0000313" key="5">
    <source>
        <dbReference type="Proteomes" id="UP000287033"/>
    </source>
</evidence>
<evidence type="ECO:0000256" key="1">
    <source>
        <dbReference type="ARBA" id="ARBA00009884"/>
    </source>
</evidence>
<evidence type="ECO:0000256" key="2">
    <source>
        <dbReference type="ARBA" id="ARBA00022448"/>
    </source>
</evidence>
<dbReference type="EMBL" id="BEZZ01000407">
    <property type="protein sequence ID" value="GCC32004.1"/>
    <property type="molecule type" value="Genomic_DNA"/>
</dbReference>
<dbReference type="GO" id="GO:0015031">
    <property type="term" value="P:protein transport"/>
    <property type="evidence" value="ECO:0007669"/>
    <property type="project" value="UniProtKB-KW"/>
</dbReference>
<sequence>MATAEFSLKRVAWQKIKKHVLEDCKTEGEWKILILDHYTTKLLSSCCKMSNLMTEGISVVEDLHKSREPIPNSKAIYFITPTEKSVSALINDFKKKHSYKYKAAYIYFTDYCPDNLFSQLKTTCTKAIKCCKEVNISFLAYESKVFTFDIPNAFHSIYSPETTDKMTTLEMVADKIVTLCATLDENPGVRYRLERENNYRATENNAECLANMVEEKLAEHYKLDQQSNIKGKTQSQLLIVDRGFDPVSTILHELTFQAMAYDLVTIENNIYSSLSQMMKKLPHYRKQKTKQTVHLNLAEDCMGHFRGTVEKLCKAEQDLAMGADAQRQKIKDPMRIILPILLDKSIKSYDKLRIILLYIFHVNGTTEENLRKLIQHGKVTEYHNIIENWKFLDVPIFSADGQNHKLSRKDRSDEESYQLSRWTPFIKDIMEYSIANKLNSLEWPHCSGCSSAWNGSGAVSARQGNKSNIQDDRRGVKLIIFIIGGVTYSEIRSAYEVSQSNVKHCEVIVGSTHILTPTRLLDDLQNLNK</sequence>
<evidence type="ECO:0000256" key="3">
    <source>
        <dbReference type="ARBA" id="ARBA00022927"/>
    </source>
</evidence>
<dbReference type="AlphaFoldDB" id="A0A401SNL3"/>
<reference evidence="4 5" key="1">
    <citation type="journal article" date="2018" name="Nat. Ecol. Evol.">
        <title>Shark genomes provide insights into elasmobranch evolution and the origin of vertebrates.</title>
        <authorList>
            <person name="Hara Y"/>
            <person name="Yamaguchi K"/>
            <person name="Onimaru K"/>
            <person name="Kadota M"/>
            <person name="Koyanagi M"/>
            <person name="Keeley SD"/>
            <person name="Tatsumi K"/>
            <person name="Tanaka K"/>
            <person name="Motone F"/>
            <person name="Kageyama Y"/>
            <person name="Nozu R"/>
            <person name="Adachi N"/>
            <person name="Nishimura O"/>
            <person name="Nakagawa R"/>
            <person name="Tanegashima C"/>
            <person name="Kiyatake I"/>
            <person name="Matsumoto R"/>
            <person name="Murakumo K"/>
            <person name="Nishida K"/>
            <person name="Terakita A"/>
            <person name="Kuratani S"/>
            <person name="Sato K"/>
            <person name="Hyodo S Kuraku.S."/>
        </authorList>
    </citation>
    <scope>NUCLEOTIDE SEQUENCE [LARGE SCALE GENOMIC DNA]</scope>
</reference>
<name>A0A401SNL3_CHIPU</name>
<evidence type="ECO:0000313" key="4">
    <source>
        <dbReference type="EMBL" id="GCC32004.1"/>
    </source>
</evidence>
<dbReference type="PIRSF" id="PIRSF005715">
    <property type="entry name" value="VPS45_Sec1"/>
    <property type="match status" value="1"/>
</dbReference>
<keyword evidence="3" id="KW-0653">Protein transport</keyword>
<dbReference type="Pfam" id="PF00995">
    <property type="entry name" value="Sec1"/>
    <property type="match status" value="2"/>
</dbReference>
<comment type="caution">
    <text evidence="4">The sequence shown here is derived from an EMBL/GenBank/DDBJ whole genome shotgun (WGS) entry which is preliminary data.</text>
</comment>
<dbReference type="InterPro" id="IPR027482">
    <property type="entry name" value="Sec1-like_dom2"/>
</dbReference>
<accession>A0A401SNL3</accession>
<dbReference type="SUPFAM" id="SSF56815">
    <property type="entry name" value="Sec1/munc18-like (SM) proteins"/>
    <property type="match status" value="1"/>
</dbReference>
<proteinExistence type="inferred from homology"/>
<dbReference type="OMA" id="LSTCVRM"/>
<dbReference type="InterPro" id="IPR036045">
    <property type="entry name" value="Sec1-like_sf"/>
</dbReference>
<dbReference type="InterPro" id="IPR043154">
    <property type="entry name" value="Sec-1-like_dom1"/>
</dbReference>
<dbReference type="PANTHER" id="PTHR11679">
    <property type="entry name" value="VESICLE PROTEIN SORTING-ASSOCIATED"/>
    <property type="match status" value="1"/>
</dbReference>
<dbReference type="Gene3D" id="3.40.50.1910">
    <property type="match status" value="2"/>
</dbReference>
<dbReference type="Proteomes" id="UP000287033">
    <property type="component" value="Unassembled WGS sequence"/>
</dbReference>
<evidence type="ECO:0008006" key="6">
    <source>
        <dbReference type="Google" id="ProtNLM"/>
    </source>
</evidence>
<dbReference type="InterPro" id="IPR001619">
    <property type="entry name" value="Sec1-like"/>
</dbReference>
<keyword evidence="2" id="KW-0813">Transport</keyword>
<dbReference type="Gene3D" id="3.40.50.2060">
    <property type="match status" value="1"/>
</dbReference>
<dbReference type="STRING" id="137246.A0A401SNL3"/>
<gene>
    <name evidence="4" type="ORF">chiPu_0010464</name>
</gene>
<organism evidence="4 5">
    <name type="scientific">Chiloscyllium punctatum</name>
    <name type="common">Brownbanded bambooshark</name>
    <name type="synonym">Hemiscyllium punctatum</name>
    <dbReference type="NCBI Taxonomy" id="137246"/>
    <lineage>
        <taxon>Eukaryota</taxon>
        <taxon>Metazoa</taxon>
        <taxon>Chordata</taxon>
        <taxon>Craniata</taxon>
        <taxon>Vertebrata</taxon>
        <taxon>Chondrichthyes</taxon>
        <taxon>Elasmobranchii</taxon>
        <taxon>Galeomorphii</taxon>
        <taxon>Galeoidea</taxon>
        <taxon>Orectolobiformes</taxon>
        <taxon>Hemiscylliidae</taxon>
        <taxon>Chiloscyllium</taxon>
    </lineage>
</organism>
<keyword evidence="5" id="KW-1185">Reference proteome</keyword>
<dbReference type="OrthoDB" id="2228at2759"/>
<dbReference type="FunFam" id="3.40.50.2060:FF:000001">
    <property type="entry name" value="syntaxin-binding protein 1 isoform X2"/>
    <property type="match status" value="1"/>
</dbReference>
<dbReference type="GO" id="GO:0016192">
    <property type="term" value="P:vesicle-mediated transport"/>
    <property type="evidence" value="ECO:0007669"/>
    <property type="project" value="InterPro"/>
</dbReference>
<comment type="similarity">
    <text evidence="1">Belongs to the STXBP/unc-18/SEC1 family.</text>
</comment>